<dbReference type="PANTHER" id="PTHR42811">
    <property type="entry name" value="SERINE ACETYLTRANSFERASE"/>
    <property type="match status" value="1"/>
</dbReference>
<sequence>MKLSNCIIFIYSDLFRYHGEISFSRFIKEFFFNTGFKTTFFYRLAKCEIKVISFFAKIFLYRCRIKYGIHISHKVDCGYGLYFGHGMNVVINPNTKIGNNVNFSQFTTVGSHDKSGAMIGDNVYIGPNVSIVGPKRVGSNSVIGASTVVTKDVESNTIFAGNPGHYKKHIEHNFYVNNRWCIKG</sequence>
<keyword evidence="2" id="KW-0808">Transferase</keyword>
<reference evidence="4 5" key="1">
    <citation type="submission" date="2020-03" db="EMBL/GenBank/DDBJ databases">
        <title>Genome mining reveals the biosynthetic pathways of PHA and ectoines of the halophilic strain Salinivibrio costicola M318 isolated from fermented shrimp paste.</title>
        <authorList>
            <person name="Doan T.V."/>
            <person name="Tran L.T."/>
            <person name="Trieu T.A."/>
            <person name="Nguyen Q.V."/>
            <person name="Quach T.N."/>
            <person name="Phi T.Q."/>
            <person name="Kumar S."/>
        </authorList>
    </citation>
    <scope>NUCLEOTIDE SEQUENCE [LARGE SCALE GENOMIC DNA]</scope>
    <source>
        <strain evidence="4 5">M318</strain>
    </source>
</reference>
<dbReference type="EMBL" id="CP050266">
    <property type="protein sequence ID" value="QIR06485.1"/>
    <property type="molecule type" value="Genomic_DNA"/>
</dbReference>
<evidence type="ECO:0000256" key="1">
    <source>
        <dbReference type="ARBA" id="ARBA00007274"/>
    </source>
</evidence>
<dbReference type="Gene3D" id="2.160.10.10">
    <property type="entry name" value="Hexapeptide repeat proteins"/>
    <property type="match status" value="1"/>
</dbReference>
<name>A0ABX6K8G9_SALCS</name>
<keyword evidence="5" id="KW-1185">Reference proteome</keyword>
<organism evidence="4 5">
    <name type="scientific">Salinivibrio costicola</name>
    <name type="common">Vibrio costicola</name>
    <dbReference type="NCBI Taxonomy" id="51367"/>
    <lineage>
        <taxon>Bacteria</taxon>
        <taxon>Pseudomonadati</taxon>
        <taxon>Pseudomonadota</taxon>
        <taxon>Gammaproteobacteria</taxon>
        <taxon>Vibrionales</taxon>
        <taxon>Vibrionaceae</taxon>
        <taxon>Salinivibrio</taxon>
    </lineage>
</organism>
<comment type="similarity">
    <text evidence="1">Belongs to the transferase hexapeptide repeat family.</text>
</comment>
<evidence type="ECO:0000256" key="2">
    <source>
        <dbReference type="ARBA" id="ARBA00022679"/>
    </source>
</evidence>
<evidence type="ECO:0000313" key="4">
    <source>
        <dbReference type="EMBL" id="QIR06485.1"/>
    </source>
</evidence>
<accession>A0ABX6K8G9</accession>
<dbReference type="RefSeq" id="WP_167314612.1">
    <property type="nucleotide sequence ID" value="NZ_CP050266.1"/>
</dbReference>
<dbReference type="InterPro" id="IPR011004">
    <property type="entry name" value="Trimer_LpxA-like_sf"/>
</dbReference>
<protein>
    <submittedName>
        <fullName evidence="4">Serine acetyltransferase</fullName>
    </submittedName>
</protein>
<dbReference type="Proteomes" id="UP000501408">
    <property type="component" value="Chromosome 1"/>
</dbReference>
<gene>
    <name evidence="4" type="ORF">HBA18_08975</name>
</gene>
<dbReference type="InterPro" id="IPR045304">
    <property type="entry name" value="LbH_SAT"/>
</dbReference>
<dbReference type="InterPro" id="IPR001451">
    <property type="entry name" value="Hexapep"/>
</dbReference>
<evidence type="ECO:0000256" key="3">
    <source>
        <dbReference type="ARBA" id="ARBA00023315"/>
    </source>
</evidence>
<dbReference type="Pfam" id="PF00132">
    <property type="entry name" value="Hexapep"/>
    <property type="match status" value="1"/>
</dbReference>
<proteinExistence type="inferred from homology"/>
<dbReference type="CDD" id="cd03354">
    <property type="entry name" value="LbH_SAT"/>
    <property type="match status" value="1"/>
</dbReference>
<dbReference type="SUPFAM" id="SSF51161">
    <property type="entry name" value="Trimeric LpxA-like enzymes"/>
    <property type="match status" value="1"/>
</dbReference>
<evidence type="ECO:0000313" key="5">
    <source>
        <dbReference type="Proteomes" id="UP000501408"/>
    </source>
</evidence>
<keyword evidence="3" id="KW-0012">Acyltransferase</keyword>